<dbReference type="EMBL" id="BAZW01000014">
    <property type="protein sequence ID" value="GAO29869.1"/>
    <property type="molecule type" value="Genomic_DNA"/>
</dbReference>
<comment type="subcellular location">
    <subcellularLocation>
        <location evidence="1">Membrane</location>
    </subcellularLocation>
</comment>
<evidence type="ECO:0000256" key="6">
    <source>
        <dbReference type="ARBA" id="ARBA00022984"/>
    </source>
</evidence>
<proteinExistence type="predicted"/>
<evidence type="ECO:0000313" key="11">
    <source>
        <dbReference type="EMBL" id="GAO29869.1"/>
    </source>
</evidence>
<dbReference type="PANTHER" id="PTHR32282">
    <property type="entry name" value="BINDING PROTEIN TRANSPEPTIDASE, PUTATIVE-RELATED"/>
    <property type="match status" value="1"/>
</dbReference>
<comment type="catalytic activity">
    <reaction evidence="10">
        <text>[GlcNAc-(1-&gt;4)-Mur2Ac(oyl-L-Ala-gamma-D-Glu-L-Lys-D-Ala-D-Ala)](n)-di-trans,octa-cis-undecaprenyl diphosphate + beta-D-GlcNAc-(1-&gt;4)-Mur2Ac(oyl-L-Ala-gamma-D-Glu-L-Lys-D-Ala-D-Ala)-di-trans,octa-cis-undecaprenyl diphosphate = [GlcNAc-(1-&gt;4)-Mur2Ac(oyl-L-Ala-gamma-D-Glu-L-Lys-D-Ala-D-Ala)](n+1)-di-trans,octa-cis-undecaprenyl diphosphate + di-trans,octa-cis-undecaprenyl diphosphate + H(+)</text>
        <dbReference type="Rhea" id="RHEA:23708"/>
        <dbReference type="Rhea" id="RHEA-COMP:9602"/>
        <dbReference type="Rhea" id="RHEA-COMP:9603"/>
        <dbReference type="ChEBI" id="CHEBI:15378"/>
        <dbReference type="ChEBI" id="CHEBI:58405"/>
        <dbReference type="ChEBI" id="CHEBI:60033"/>
        <dbReference type="ChEBI" id="CHEBI:78435"/>
        <dbReference type="EC" id="2.4.99.28"/>
    </reaction>
</comment>
<keyword evidence="8" id="KW-0961">Cell wall biogenesis/degradation</keyword>
<evidence type="ECO:0000256" key="8">
    <source>
        <dbReference type="ARBA" id="ARBA00023316"/>
    </source>
</evidence>
<comment type="caution">
    <text evidence="11">The sequence shown here is derived from an EMBL/GenBank/DDBJ whole genome shotgun (WGS) entry which is preliminary data.</text>
</comment>
<evidence type="ECO:0000256" key="9">
    <source>
        <dbReference type="ARBA" id="ARBA00034000"/>
    </source>
</evidence>
<dbReference type="GO" id="GO:0030288">
    <property type="term" value="C:outer membrane-bounded periplasmic space"/>
    <property type="evidence" value="ECO:0007669"/>
    <property type="project" value="TreeGrafter"/>
</dbReference>
<dbReference type="SUPFAM" id="SSF56601">
    <property type="entry name" value="beta-lactamase/transpeptidase-like"/>
    <property type="match status" value="1"/>
</dbReference>
<sequence>MLNLLQGVVNTGTAIRLRLTYNLRGQIGGKTGTTQNNSDGWFIGVSPNLVTGVWVGGEDRDVHFDNTYLGQGANMALPIWALYMIPAYEDPESGYSLEDEFEAPLRFDIDLNCPDEYVPQSEDEIEIETIGEQQRNEFL</sequence>
<dbReference type="RefSeq" id="WP_227625627.1">
    <property type="nucleotide sequence ID" value="NZ_BAZW01000014.1"/>
</dbReference>
<evidence type="ECO:0000256" key="1">
    <source>
        <dbReference type="ARBA" id="ARBA00004370"/>
    </source>
</evidence>
<dbReference type="InterPro" id="IPR050396">
    <property type="entry name" value="Glycosyltr_51/Transpeptidase"/>
</dbReference>
<dbReference type="GO" id="GO:0008955">
    <property type="term" value="F:peptidoglycan glycosyltransferase activity"/>
    <property type="evidence" value="ECO:0007669"/>
    <property type="project" value="UniProtKB-EC"/>
</dbReference>
<keyword evidence="7" id="KW-0472">Membrane</keyword>
<dbReference type="PANTHER" id="PTHR32282:SF11">
    <property type="entry name" value="PENICILLIN-BINDING PROTEIN 1B"/>
    <property type="match status" value="1"/>
</dbReference>
<dbReference type="GO" id="GO:0008360">
    <property type="term" value="P:regulation of cell shape"/>
    <property type="evidence" value="ECO:0007669"/>
    <property type="project" value="UniProtKB-KW"/>
</dbReference>
<dbReference type="AlphaFoldDB" id="A0A0E9LXA7"/>
<evidence type="ECO:0000256" key="10">
    <source>
        <dbReference type="ARBA" id="ARBA00049902"/>
    </source>
</evidence>
<dbReference type="STRING" id="1236989.JCM15548_12100"/>
<comment type="catalytic activity">
    <reaction evidence="9">
        <text>Preferential cleavage: (Ac)2-L-Lys-D-Ala-|-D-Ala. Also transpeptidation of peptidyl-alanyl moieties that are N-acyl substituents of D-alanine.</text>
        <dbReference type="EC" id="3.4.16.4"/>
    </reaction>
</comment>
<reference evidence="11 12" key="1">
    <citation type="journal article" date="2015" name="Microbes Environ.">
        <title>Distribution and evolution of nitrogen fixation genes in the phylum bacteroidetes.</title>
        <authorList>
            <person name="Inoue J."/>
            <person name="Oshima K."/>
            <person name="Suda W."/>
            <person name="Sakamoto M."/>
            <person name="Iino T."/>
            <person name="Noda S."/>
            <person name="Hongoh Y."/>
            <person name="Hattori M."/>
            <person name="Ohkuma M."/>
        </authorList>
    </citation>
    <scope>NUCLEOTIDE SEQUENCE [LARGE SCALE GENOMIC DNA]</scope>
    <source>
        <strain evidence="11">JCM 15548</strain>
    </source>
</reference>
<protein>
    <submittedName>
        <fullName evidence="11">Monofunctional biosynthetic peptidoglycan transglycosylase</fullName>
    </submittedName>
</protein>
<accession>A0A0E9LXA7</accession>
<gene>
    <name evidence="11" type="ORF">JCM15548_12100</name>
</gene>
<evidence type="ECO:0000256" key="2">
    <source>
        <dbReference type="ARBA" id="ARBA00022475"/>
    </source>
</evidence>
<dbReference type="InterPro" id="IPR012338">
    <property type="entry name" value="Beta-lactam/transpept-like"/>
</dbReference>
<keyword evidence="3" id="KW-0328">Glycosyltransferase</keyword>
<evidence type="ECO:0000256" key="5">
    <source>
        <dbReference type="ARBA" id="ARBA00022960"/>
    </source>
</evidence>
<dbReference type="GO" id="GO:0016020">
    <property type="term" value="C:membrane"/>
    <property type="evidence" value="ECO:0007669"/>
    <property type="project" value="UniProtKB-SubCell"/>
</dbReference>
<evidence type="ECO:0000313" key="12">
    <source>
        <dbReference type="Proteomes" id="UP000032900"/>
    </source>
</evidence>
<dbReference type="GO" id="GO:0009252">
    <property type="term" value="P:peptidoglycan biosynthetic process"/>
    <property type="evidence" value="ECO:0007669"/>
    <property type="project" value="UniProtKB-KW"/>
</dbReference>
<evidence type="ECO:0000256" key="7">
    <source>
        <dbReference type="ARBA" id="ARBA00023136"/>
    </source>
</evidence>
<organism evidence="11 12">
    <name type="scientific">Geofilum rubicundum JCM 15548</name>
    <dbReference type="NCBI Taxonomy" id="1236989"/>
    <lineage>
        <taxon>Bacteria</taxon>
        <taxon>Pseudomonadati</taxon>
        <taxon>Bacteroidota</taxon>
        <taxon>Bacteroidia</taxon>
        <taxon>Marinilabiliales</taxon>
        <taxon>Marinilabiliaceae</taxon>
        <taxon>Geofilum</taxon>
    </lineage>
</organism>
<evidence type="ECO:0000256" key="3">
    <source>
        <dbReference type="ARBA" id="ARBA00022676"/>
    </source>
</evidence>
<dbReference type="Proteomes" id="UP000032900">
    <property type="component" value="Unassembled WGS sequence"/>
</dbReference>
<evidence type="ECO:0000256" key="4">
    <source>
        <dbReference type="ARBA" id="ARBA00022679"/>
    </source>
</evidence>
<keyword evidence="12" id="KW-1185">Reference proteome</keyword>
<dbReference type="GO" id="GO:0071555">
    <property type="term" value="P:cell wall organization"/>
    <property type="evidence" value="ECO:0007669"/>
    <property type="project" value="UniProtKB-KW"/>
</dbReference>
<dbReference type="Gene3D" id="3.40.710.10">
    <property type="entry name" value="DD-peptidase/beta-lactamase superfamily"/>
    <property type="match status" value="1"/>
</dbReference>
<keyword evidence="5" id="KW-0133">Cell shape</keyword>
<keyword evidence="2" id="KW-1003">Cell membrane</keyword>
<name>A0A0E9LXA7_9BACT</name>
<dbReference type="GO" id="GO:0009002">
    <property type="term" value="F:serine-type D-Ala-D-Ala carboxypeptidase activity"/>
    <property type="evidence" value="ECO:0007669"/>
    <property type="project" value="UniProtKB-EC"/>
</dbReference>
<keyword evidence="4" id="KW-0808">Transferase</keyword>
<keyword evidence="6" id="KW-0573">Peptidoglycan synthesis</keyword>